<feature type="compositionally biased region" description="Basic and acidic residues" evidence="14">
    <location>
        <begin position="356"/>
        <end position="369"/>
    </location>
</feature>
<keyword evidence="15" id="KW-0812">Transmembrane</keyword>
<evidence type="ECO:0000256" key="7">
    <source>
        <dbReference type="ARBA" id="ARBA00023180"/>
    </source>
</evidence>
<dbReference type="InterPro" id="IPR050587">
    <property type="entry name" value="GNT1/Glycosyltrans_8"/>
</dbReference>
<dbReference type="AlphaFoldDB" id="A0A8J6HH77"/>
<reference evidence="16" key="2">
    <citation type="submission" date="2021-08" db="EMBL/GenBank/DDBJ databases">
        <authorList>
            <person name="Eriksson T."/>
        </authorList>
    </citation>
    <scope>NUCLEOTIDE SEQUENCE</scope>
    <source>
        <strain evidence="16">Stoneville</strain>
        <tissue evidence="16">Whole head</tissue>
    </source>
</reference>
<dbReference type="GO" id="GO:0005737">
    <property type="term" value="C:cytoplasm"/>
    <property type="evidence" value="ECO:0007669"/>
    <property type="project" value="UniProtKB-SubCell"/>
</dbReference>
<feature type="region of interest" description="Disordered" evidence="14">
    <location>
        <begin position="219"/>
        <end position="246"/>
    </location>
</feature>
<feature type="compositionally biased region" description="Low complexity" evidence="14">
    <location>
        <begin position="854"/>
        <end position="894"/>
    </location>
</feature>
<keyword evidence="7" id="KW-0325">Glycoprotein</keyword>
<evidence type="ECO:0000256" key="11">
    <source>
        <dbReference type="ARBA" id="ARBA00050886"/>
    </source>
</evidence>
<dbReference type="PANTHER" id="PTHR11183">
    <property type="entry name" value="GLYCOGENIN SUBFAMILY MEMBER"/>
    <property type="match status" value="1"/>
</dbReference>
<feature type="compositionally biased region" description="Low complexity" evidence="14">
    <location>
        <begin position="907"/>
        <end position="932"/>
    </location>
</feature>
<feature type="compositionally biased region" description="Basic and acidic residues" evidence="14">
    <location>
        <begin position="233"/>
        <end position="246"/>
    </location>
</feature>
<evidence type="ECO:0000256" key="6">
    <source>
        <dbReference type="ARBA" id="ARBA00023056"/>
    </source>
</evidence>
<feature type="compositionally biased region" description="Low complexity" evidence="14">
    <location>
        <begin position="220"/>
        <end position="231"/>
    </location>
</feature>
<reference evidence="16" key="1">
    <citation type="journal article" date="2020" name="J Insects Food Feed">
        <title>The yellow mealworm (Tenebrio molitor) genome: a resource for the emerging insects as food and feed industry.</title>
        <authorList>
            <person name="Eriksson T."/>
            <person name="Andere A."/>
            <person name="Kelstrup H."/>
            <person name="Emery V."/>
            <person name="Picard C."/>
        </authorList>
    </citation>
    <scope>NUCLEOTIDE SEQUENCE</scope>
    <source>
        <strain evidence="16">Stoneville</strain>
        <tissue evidence="16">Whole head</tissue>
    </source>
</reference>
<dbReference type="Pfam" id="PF01501">
    <property type="entry name" value="Glyco_transf_8"/>
    <property type="match status" value="1"/>
</dbReference>
<dbReference type="GO" id="GO:0046872">
    <property type="term" value="F:metal ion binding"/>
    <property type="evidence" value="ECO:0007669"/>
    <property type="project" value="UniProtKB-KW"/>
</dbReference>
<protein>
    <recommendedName>
        <fullName evidence="10">glycogenin glucosyltransferase</fullName>
        <ecNumber evidence="10">2.4.1.186</ecNumber>
    </recommendedName>
</protein>
<keyword evidence="3" id="KW-0963">Cytoplasm</keyword>
<comment type="caution">
    <text evidence="16">The sequence shown here is derived from an EMBL/GenBank/DDBJ whole genome shotgun (WGS) entry which is preliminary data.</text>
</comment>
<keyword evidence="4" id="KW-0808">Transferase</keyword>
<dbReference type="CDD" id="cd02537">
    <property type="entry name" value="GT8_Glycogenin"/>
    <property type="match status" value="1"/>
</dbReference>
<proteinExistence type="inferred from homology"/>
<gene>
    <name evidence="16" type="ORF">GEV33_004062</name>
</gene>
<feature type="compositionally biased region" description="Polar residues" evidence="14">
    <location>
        <begin position="408"/>
        <end position="419"/>
    </location>
</feature>
<feature type="compositionally biased region" description="Polar residues" evidence="14">
    <location>
        <begin position="550"/>
        <end position="570"/>
    </location>
</feature>
<keyword evidence="5" id="KW-0479">Metal-binding</keyword>
<evidence type="ECO:0000256" key="4">
    <source>
        <dbReference type="ARBA" id="ARBA00022679"/>
    </source>
</evidence>
<feature type="compositionally biased region" description="Pro residues" evidence="14">
    <location>
        <begin position="370"/>
        <end position="379"/>
    </location>
</feature>
<dbReference type="SUPFAM" id="SSF53448">
    <property type="entry name" value="Nucleotide-diphospho-sugar transferases"/>
    <property type="match status" value="1"/>
</dbReference>
<accession>A0A8J6HH77</accession>
<feature type="region of interest" description="Disordered" evidence="14">
    <location>
        <begin position="528"/>
        <end position="943"/>
    </location>
</feature>
<evidence type="ECO:0000256" key="2">
    <source>
        <dbReference type="ARBA" id="ARBA00004496"/>
    </source>
</evidence>
<evidence type="ECO:0000256" key="14">
    <source>
        <dbReference type="SAM" id="MobiDB-lite"/>
    </source>
</evidence>
<evidence type="ECO:0000256" key="10">
    <source>
        <dbReference type="ARBA" id="ARBA00038934"/>
    </source>
</evidence>
<evidence type="ECO:0000256" key="1">
    <source>
        <dbReference type="ARBA" id="ARBA00001936"/>
    </source>
</evidence>
<dbReference type="FunFam" id="3.90.550.10:FF:000092">
    <property type="entry name" value="Glycogenin 2"/>
    <property type="match status" value="1"/>
</dbReference>
<feature type="transmembrane region" description="Helical" evidence="15">
    <location>
        <begin position="971"/>
        <end position="993"/>
    </location>
</feature>
<dbReference type="PRINTS" id="PR01217">
    <property type="entry name" value="PRICHEXTENSN"/>
</dbReference>
<evidence type="ECO:0000313" key="16">
    <source>
        <dbReference type="EMBL" id="KAH0818725.1"/>
    </source>
</evidence>
<evidence type="ECO:0000256" key="5">
    <source>
        <dbReference type="ARBA" id="ARBA00022723"/>
    </source>
</evidence>
<dbReference type="InterPro" id="IPR002495">
    <property type="entry name" value="Glyco_trans_8"/>
</dbReference>
<dbReference type="GO" id="GO:0005978">
    <property type="term" value="P:glycogen biosynthetic process"/>
    <property type="evidence" value="ECO:0007669"/>
    <property type="project" value="UniProtKB-KW"/>
</dbReference>
<keyword evidence="6" id="KW-0320">Glycogen biosynthesis</keyword>
<dbReference type="EMBL" id="JABDTM020016786">
    <property type="protein sequence ID" value="KAH0818725.1"/>
    <property type="molecule type" value="Genomic_DNA"/>
</dbReference>
<dbReference type="Gene3D" id="3.90.550.10">
    <property type="entry name" value="Spore Coat Polysaccharide Biosynthesis Protein SpsA, Chain A"/>
    <property type="match status" value="1"/>
</dbReference>
<dbReference type="EC" id="2.4.1.186" evidence="10"/>
<evidence type="ECO:0000256" key="9">
    <source>
        <dbReference type="ARBA" id="ARBA00038162"/>
    </source>
</evidence>
<dbReference type="InterPro" id="IPR029044">
    <property type="entry name" value="Nucleotide-diphossugar_trans"/>
</dbReference>
<evidence type="ECO:0000256" key="15">
    <source>
        <dbReference type="SAM" id="Phobius"/>
    </source>
</evidence>
<comment type="function">
    <text evidence="13">Self-glucosylating initiator of glycogen synthesis. It catalyzes the formation of a short alpha (1,4)-glucosyl chain covalently attached via a glucose 1-O-tyrosyl linkage to internal tyrosine residues and these chains act as primers for the elongation reaction catalyzed by glycogen synthase.</text>
</comment>
<dbReference type="GO" id="GO:0008466">
    <property type="term" value="F:glycogenin glucosyltransferase activity"/>
    <property type="evidence" value="ECO:0007669"/>
    <property type="project" value="UniProtKB-EC"/>
</dbReference>
<feature type="region of interest" description="Disordered" evidence="14">
    <location>
        <begin position="329"/>
        <end position="432"/>
    </location>
</feature>
<comment type="catalytic activity">
    <reaction evidence="11">
        <text>[1,4-alpha-D-glucosyl](n)-L-tyrosyl-[glycogenin] + UDP-alpha-D-glucose = [1,4-alpha-D-glucosyl](n+1)-L-tyrosyl-[glycogenin] + UDP + H(+)</text>
        <dbReference type="Rhea" id="RHEA:56560"/>
        <dbReference type="Rhea" id="RHEA-COMP:14606"/>
        <dbReference type="Rhea" id="RHEA-COMP:14607"/>
        <dbReference type="ChEBI" id="CHEBI:15378"/>
        <dbReference type="ChEBI" id="CHEBI:58223"/>
        <dbReference type="ChEBI" id="CHEBI:58885"/>
        <dbReference type="ChEBI" id="CHEBI:140574"/>
        <dbReference type="EC" id="2.4.1.186"/>
    </reaction>
</comment>
<keyword evidence="15" id="KW-0472">Membrane</keyword>
<evidence type="ECO:0000256" key="13">
    <source>
        <dbReference type="ARBA" id="ARBA00057883"/>
    </source>
</evidence>
<evidence type="ECO:0000256" key="8">
    <source>
        <dbReference type="ARBA" id="ARBA00023211"/>
    </source>
</evidence>
<dbReference type="Proteomes" id="UP000719412">
    <property type="component" value="Unassembled WGS sequence"/>
</dbReference>
<feature type="compositionally biased region" description="Low complexity" evidence="14">
    <location>
        <begin position="703"/>
        <end position="731"/>
    </location>
</feature>
<feature type="region of interest" description="Disordered" evidence="14">
    <location>
        <begin position="260"/>
        <end position="287"/>
    </location>
</feature>
<comment type="subcellular location">
    <subcellularLocation>
        <location evidence="2">Cytoplasm</location>
    </subcellularLocation>
</comment>
<organism evidence="16 17">
    <name type="scientific">Tenebrio molitor</name>
    <name type="common">Yellow mealworm beetle</name>
    <dbReference type="NCBI Taxonomy" id="7067"/>
    <lineage>
        <taxon>Eukaryota</taxon>
        <taxon>Metazoa</taxon>
        <taxon>Ecdysozoa</taxon>
        <taxon>Arthropoda</taxon>
        <taxon>Hexapoda</taxon>
        <taxon>Insecta</taxon>
        <taxon>Pterygota</taxon>
        <taxon>Neoptera</taxon>
        <taxon>Endopterygota</taxon>
        <taxon>Coleoptera</taxon>
        <taxon>Polyphaga</taxon>
        <taxon>Cucujiformia</taxon>
        <taxon>Tenebrionidae</taxon>
        <taxon>Tenebrio</taxon>
    </lineage>
</organism>
<evidence type="ECO:0000313" key="17">
    <source>
        <dbReference type="Proteomes" id="UP000719412"/>
    </source>
</evidence>
<sequence length="997" mass="106925">MKEKLSSVFNLVQEVNILDSKDEANLRLLKRPELGVTFTKLHCWRLTQFDKCVFLDADTLVLKNCDELFDREELSAAPDVGWPDCFNSGVFVYSPSNATYENLVQLALDKGSFDGGDQGLLNLYFSDWATKDISKHLPFIYNLCSTACYSYLPAFKQFGGDAKIIHFIGTSKPWLQYFNTETRKVQPTPDLKHLEAILQHWWNIFCSLIHPRLSPEMARSSSDVTHTSISSRTSRDHDKPQPDSIKNEIWDPWEEYDQKHSSFVPQTESLPPSNPEQNFPPTNQTHSNFVDAHQTRTLYTHQTHPTPYPHQVNEPSQIKPIESHNTNACYNASQEHNPPSVPEQPERSQPFSFRENSQHKNFSDDDRPHPSPPPPPPPLSFDDRPKYVAPPPVSNTFHVPQASPGPFHSSQDSPVQSELVTPKPAEQTFPVPPNECEAAATVCKETTLHTPSCEDSTASGLAGAFAQLTLGAPRTAEQSALDDHLRRQGWEVGNIDYMGRDSFDNIWSKICETLSAGLPAEASKTTASVKLPEQEVPPPVPAPQDTATDTSVAPSETPKTVSEVSQSISLEQPALVSPPQQETIRTEPSPAPPTSDAPPKSQQEASPAAEPLQCPIPTKPKEPTAAEPQVPVPPTPKEEAPAEGPQCPVPPKPKEPALLECSLPPKTQDASVKAVSDAPVTPDSAQVPSEAAKPAVATEQTSQAAPAPQEVAPPAAQETVAPTAPPETVVPSQTPPAPAQEVPKATTPAEVTPPPQAATPTEVGALPQPVAPAEAPAPPQAATPAEVAAPPQAATPAEVAAPPEATKPAEIAAPPQAATPAEAPVPPEAVKSSEVAAPPQASTPAEAAAPPQKATPAEIAAPAQAVTPAEAPAPQATTPAVAPAPQATTPAEAPGPKATAPPETTKSAESAPTQTPPAEAAAPPKDAASTPAQEAQPAPQEKGAYDTEMCYHAEFLVREIYDFGEKKIYDYFLYVLVTVTVGFWKPVWVNHIYHLMN</sequence>
<feature type="compositionally biased region" description="Low complexity" evidence="14">
    <location>
        <begin position="782"/>
        <end position="822"/>
    </location>
</feature>
<keyword evidence="17" id="KW-1185">Reference proteome</keyword>
<comment type="catalytic activity">
    <reaction evidence="12">
        <text>L-tyrosyl-[glycogenin] + UDP-alpha-D-glucose = alpha-D-glucosyl-L-tyrosyl-[glycogenin] + UDP + H(+)</text>
        <dbReference type="Rhea" id="RHEA:23360"/>
        <dbReference type="Rhea" id="RHEA-COMP:14604"/>
        <dbReference type="Rhea" id="RHEA-COMP:14605"/>
        <dbReference type="ChEBI" id="CHEBI:15378"/>
        <dbReference type="ChEBI" id="CHEBI:46858"/>
        <dbReference type="ChEBI" id="CHEBI:58223"/>
        <dbReference type="ChEBI" id="CHEBI:58885"/>
        <dbReference type="ChEBI" id="CHEBI:140573"/>
        <dbReference type="EC" id="2.4.1.186"/>
    </reaction>
</comment>
<feature type="compositionally biased region" description="Polar residues" evidence="14">
    <location>
        <begin position="261"/>
        <end position="287"/>
    </location>
</feature>
<keyword evidence="8" id="KW-0464">Manganese</keyword>
<comment type="similarity">
    <text evidence="9">Belongs to the glycosyltransferase 8 family. Glycogenin subfamily.</text>
</comment>
<name>A0A8J6HH77_TENMO</name>
<keyword evidence="15" id="KW-1133">Transmembrane helix</keyword>
<evidence type="ECO:0000256" key="3">
    <source>
        <dbReference type="ARBA" id="ARBA00022490"/>
    </source>
</evidence>
<evidence type="ECO:0000256" key="12">
    <source>
        <dbReference type="ARBA" id="ARBA00052293"/>
    </source>
</evidence>
<comment type="cofactor">
    <cofactor evidence="1">
        <name>Mn(2+)</name>
        <dbReference type="ChEBI" id="CHEBI:29035"/>
    </cofactor>
</comment>